<dbReference type="PANTHER" id="PTHR43245">
    <property type="entry name" value="BIFUNCTIONAL POLYMYXIN RESISTANCE PROTEIN ARNA"/>
    <property type="match status" value="1"/>
</dbReference>
<feature type="domain" description="NAD-dependent epimerase/dehydratase" evidence="1">
    <location>
        <begin position="3"/>
        <end position="237"/>
    </location>
</feature>
<gene>
    <name evidence="2" type="ORF">BG454_07315</name>
</gene>
<dbReference type="EMBL" id="CP024899">
    <property type="protein sequence ID" value="ATX65655.1"/>
    <property type="molecule type" value="Genomic_DNA"/>
</dbReference>
<accession>A0A2K8KD75</accession>
<dbReference type="InterPro" id="IPR036291">
    <property type="entry name" value="NAD(P)-bd_dom_sf"/>
</dbReference>
<reference evidence="2 3" key="1">
    <citation type="submission" date="2017-11" db="EMBL/GenBank/DDBJ databases">
        <title>Revised Sequence and Annotation of the Rhodobaca barguzinensis strain alga05 Genome.</title>
        <authorList>
            <person name="Kopejtka K."/>
            <person name="Tomasch J.M."/>
            <person name="Bunk B."/>
            <person name="Koblizek M."/>
        </authorList>
    </citation>
    <scope>NUCLEOTIDE SEQUENCE [LARGE SCALE GENOMIC DNA]</scope>
    <source>
        <strain evidence="3">alga05</strain>
    </source>
</reference>
<dbReference type="Pfam" id="PF01370">
    <property type="entry name" value="Epimerase"/>
    <property type="match status" value="1"/>
</dbReference>
<dbReference type="OrthoDB" id="9795501at2"/>
<evidence type="ECO:0000313" key="2">
    <source>
        <dbReference type="EMBL" id="ATX65655.1"/>
    </source>
</evidence>
<dbReference type="InterPro" id="IPR001509">
    <property type="entry name" value="Epimerase_deHydtase"/>
</dbReference>
<sequence>MKVLVTGSDGYIGAVACPYLMAAGHEVVGLDSGFYRQGWLFEPGVSRPATLTMDIRDITARDLQGFDAVVHMAELSNDPLAQQSPELTRDINYRGSIRLAEAARQAGVTRFVYMSSCSVYGVADGDTILTEDSPVKPQTAYAECKVDVERDLVRMMAPEFSPCFLRNATVFGASPRQRFDLVLNDLCGLAWTTGKITLLSNGMPWRPLVHVQDVCQAVHLALQAPAEKVAGVAMNVGSDDQCYRVIDIAHIVAAAFPNCEIEVGPPSADNRSYRVSFARIGKMLPQFRCQWNAQSGALQMKQLFERIGMEEADFRAPAYTRQKMVRKLCDSGLLDEGLRWTEARFGAVAA</sequence>
<protein>
    <submittedName>
        <fullName evidence="2">NAD-dependent epimerase/dehydratase</fullName>
    </submittedName>
</protein>
<name>A0A2K8KD75_9RHOB</name>
<dbReference type="KEGG" id="rbg:BG454_07315"/>
<dbReference type="RefSeq" id="WP_071480213.1">
    <property type="nucleotide sequence ID" value="NZ_CP024899.1"/>
</dbReference>
<dbReference type="AlphaFoldDB" id="A0A2K8KD75"/>
<dbReference type="STRING" id="441209.GCA_001870665_01241"/>
<evidence type="ECO:0000259" key="1">
    <source>
        <dbReference type="Pfam" id="PF01370"/>
    </source>
</evidence>
<keyword evidence="3" id="KW-1185">Reference proteome</keyword>
<dbReference type="CDD" id="cd08946">
    <property type="entry name" value="SDR_e"/>
    <property type="match status" value="1"/>
</dbReference>
<dbReference type="Gene3D" id="3.40.50.720">
    <property type="entry name" value="NAD(P)-binding Rossmann-like Domain"/>
    <property type="match status" value="1"/>
</dbReference>
<dbReference type="Proteomes" id="UP000228948">
    <property type="component" value="Chromosome"/>
</dbReference>
<dbReference type="PANTHER" id="PTHR43245:SF23">
    <property type="entry name" value="NAD(P)-BINDING DOMAIN-CONTAINING PROTEIN"/>
    <property type="match status" value="1"/>
</dbReference>
<dbReference type="InterPro" id="IPR050177">
    <property type="entry name" value="Lipid_A_modif_metabolic_enz"/>
</dbReference>
<dbReference type="SUPFAM" id="SSF51735">
    <property type="entry name" value="NAD(P)-binding Rossmann-fold domains"/>
    <property type="match status" value="1"/>
</dbReference>
<evidence type="ECO:0000313" key="3">
    <source>
        <dbReference type="Proteomes" id="UP000228948"/>
    </source>
</evidence>
<proteinExistence type="predicted"/>
<organism evidence="2 3">
    <name type="scientific">Roseinatronobacter bogoriensis subsp. barguzinensis</name>
    <dbReference type="NCBI Taxonomy" id="441209"/>
    <lineage>
        <taxon>Bacteria</taxon>
        <taxon>Pseudomonadati</taxon>
        <taxon>Pseudomonadota</taxon>
        <taxon>Alphaproteobacteria</taxon>
        <taxon>Rhodobacterales</taxon>
        <taxon>Paracoccaceae</taxon>
        <taxon>Roseinatronobacter</taxon>
    </lineage>
</organism>